<dbReference type="SMART" id="SM00724">
    <property type="entry name" value="TLC"/>
    <property type="match status" value="1"/>
</dbReference>
<dbReference type="Pfam" id="PF03798">
    <property type="entry name" value="TRAM_LAG1_CLN8"/>
    <property type="match status" value="1"/>
</dbReference>
<feature type="transmembrane region" description="Helical" evidence="8">
    <location>
        <begin position="126"/>
        <end position="149"/>
    </location>
</feature>
<evidence type="ECO:0000313" key="10">
    <source>
        <dbReference type="EMBL" id="KAK3686216.1"/>
    </source>
</evidence>
<comment type="caution">
    <text evidence="10">The sequence shown here is derived from an EMBL/GenBank/DDBJ whole genome shotgun (WGS) entry which is preliminary data.</text>
</comment>
<proteinExistence type="inferred from homology"/>
<feature type="compositionally biased region" description="Polar residues" evidence="7">
    <location>
        <begin position="34"/>
        <end position="46"/>
    </location>
</feature>
<dbReference type="GO" id="GO:0016020">
    <property type="term" value="C:membrane"/>
    <property type="evidence" value="ECO:0007669"/>
    <property type="project" value="UniProtKB-SubCell"/>
</dbReference>
<keyword evidence="11" id="KW-1185">Reference proteome</keyword>
<keyword evidence="4 8" id="KW-1133">Transmembrane helix</keyword>
<evidence type="ECO:0000256" key="6">
    <source>
        <dbReference type="PROSITE-ProRule" id="PRU00205"/>
    </source>
</evidence>
<dbReference type="InterPro" id="IPR016439">
    <property type="entry name" value="Lag1/Lac1-like"/>
</dbReference>
<dbReference type="EMBL" id="JAULSO010000003">
    <property type="protein sequence ID" value="KAK3686216.1"/>
    <property type="molecule type" value="Genomic_DNA"/>
</dbReference>
<feature type="transmembrane region" description="Helical" evidence="8">
    <location>
        <begin position="370"/>
        <end position="391"/>
    </location>
</feature>
<reference evidence="10" key="1">
    <citation type="journal article" date="2023" name="Mol. Phylogenet. Evol.">
        <title>Genome-scale phylogeny and comparative genomics of the fungal order Sordariales.</title>
        <authorList>
            <person name="Hensen N."/>
            <person name="Bonometti L."/>
            <person name="Westerberg I."/>
            <person name="Brannstrom I.O."/>
            <person name="Guillou S."/>
            <person name="Cros-Aarteil S."/>
            <person name="Calhoun S."/>
            <person name="Haridas S."/>
            <person name="Kuo A."/>
            <person name="Mondo S."/>
            <person name="Pangilinan J."/>
            <person name="Riley R."/>
            <person name="LaButti K."/>
            <person name="Andreopoulos B."/>
            <person name="Lipzen A."/>
            <person name="Chen C."/>
            <person name="Yan M."/>
            <person name="Daum C."/>
            <person name="Ng V."/>
            <person name="Clum A."/>
            <person name="Steindorff A."/>
            <person name="Ohm R.A."/>
            <person name="Martin F."/>
            <person name="Silar P."/>
            <person name="Natvig D.O."/>
            <person name="Lalanne C."/>
            <person name="Gautier V."/>
            <person name="Ament-Velasquez S.L."/>
            <person name="Kruys A."/>
            <person name="Hutchinson M.I."/>
            <person name="Powell A.J."/>
            <person name="Barry K."/>
            <person name="Miller A.N."/>
            <person name="Grigoriev I.V."/>
            <person name="Debuchy R."/>
            <person name="Gladieux P."/>
            <person name="Hiltunen Thoren M."/>
            <person name="Johannesson H."/>
        </authorList>
    </citation>
    <scope>NUCLEOTIDE SEQUENCE</scope>
    <source>
        <strain evidence="10">CBS 314.62</strain>
    </source>
</reference>
<feature type="transmembrane region" description="Helical" evidence="8">
    <location>
        <begin position="81"/>
        <end position="99"/>
    </location>
</feature>
<feature type="transmembrane region" description="Helical" evidence="8">
    <location>
        <begin position="170"/>
        <end position="188"/>
    </location>
</feature>
<evidence type="ECO:0000256" key="1">
    <source>
        <dbReference type="ARBA" id="ARBA00004141"/>
    </source>
</evidence>
<sequence length="486" mass="55861">MSDSSTNAPDAARRSHDGLAQPPKTKTPAPSRPLAQTRNSSMNGPLYNQVTNKIIIRRAKRKGDGPLKHLARWMLNNQTGLSFNLIALLFLAHACFPKARPFTSKFFMLQYYNPVTEKYAAGHDDFYFMAFCIVALSGLRAGSMEYILAPLGKLWGIAKRKDVTRFSEQGWLLAYYYVFWPLGMYLYYKSPYFLNMPELWTNWPQRELDGLMKGYIMVQLSFWVQQVIVINIEDRRKDHWQMLTHHFATIGVMTAAYAYHQTRVANQILLMMDIIDLIFPLAKCLKYLGFTTLCDVMFGVFIVMWLLARHAFFLMTCWSVYSDIPRLITSACYKGTADNLQGPLPVPDDWSHLFTPFSDPAGLVCWNDNIMLGFLICLLFLQGIMIMWFGLIARVALNVLKGNPADDVRSDDEGEDDEEEEEEEYEYEEAEPLEEEVGVESIDLKGWERRVRVERTVTSNSTSVSLPGHSDRKEFLNRIGCEKQID</sequence>
<evidence type="ECO:0000259" key="9">
    <source>
        <dbReference type="PROSITE" id="PS50922"/>
    </source>
</evidence>
<organism evidence="10 11">
    <name type="scientific">Podospora appendiculata</name>
    <dbReference type="NCBI Taxonomy" id="314037"/>
    <lineage>
        <taxon>Eukaryota</taxon>
        <taxon>Fungi</taxon>
        <taxon>Dikarya</taxon>
        <taxon>Ascomycota</taxon>
        <taxon>Pezizomycotina</taxon>
        <taxon>Sordariomycetes</taxon>
        <taxon>Sordariomycetidae</taxon>
        <taxon>Sordariales</taxon>
        <taxon>Podosporaceae</taxon>
        <taxon>Podospora</taxon>
    </lineage>
</organism>
<keyword evidence="3 6" id="KW-0812">Transmembrane</keyword>
<evidence type="ECO:0000256" key="5">
    <source>
        <dbReference type="ARBA" id="ARBA00023136"/>
    </source>
</evidence>
<dbReference type="GO" id="GO:0046513">
    <property type="term" value="P:ceramide biosynthetic process"/>
    <property type="evidence" value="ECO:0007669"/>
    <property type="project" value="InterPro"/>
</dbReference>
<feature type="region of interest" description="Disordered" evidence="7">
    <location>
        <begin position="1"/>
        <end position="46"/>
    </location>
</feature>
<keyword evidence="5 6" id="KW-0472">Membrane</keyword>
<dbReference type="GO" id="GO:0050291">
    <property type="term" value="F:sphingosine N-acyltransferase activity"/>
    <property type="evidence" value="ECO:0007669"/>
    <property type="project" value="InterPro"/>
</dbReference>
<feature type="transmembrane region" description="Helical" evidence="8">
    <location>
        <begin position="297"/>
        <end position="321"/>
    </location>
</feature>
<comment type="subcellular location">
    <subcellularLocation>
        <location evidence="1">Membrane</location>
        <topology evidence="1">Multi-pass membrane protein</topology>
    </subcellularLocation>
</comment>
<accession>A0AAE0X6X0</accession>
<evidence type="ECO:0000256" key="8">
    <source>
        <dbReference type="SAM" id="Phobius"/>
    </source>
</evidence>
<evidence type="ECO:0000256" key="7">
    <source>
        <dbReference type="SAM" id="MobiDB-lite"/>
    </source>
</evidence>
<evidence type="ECO:0000256" key="3">
    <source>
        <dbReference type="ARBA" id="ARBA00022692"/>
    </source>
</evidence>
<protein>
    <submittedName>
        <fullName evidence="10">TLC domain-containing protein</fullName>
    </submittedName>
</protein>
<gene>
    <name evidence="10" type="ORF">B0T22DRAFT_242920</name>
</gene>
<evidence type="ECO:0000313" key="11">
    <source>
        <dbReference type="Proteomes" id="UP001270362"/>
    </source>
</evidence>
<feature type="domain" description="TLC" evidence="9">
    <location>
        <begin position="164"/>
        <end position="401"/>
    </location>
</feature>
<evidence type="ECO:0000256" key="4">
    <source>
        <dbReference type="ARBA" id="ARBA00022989"/>
    </source>
</evidence>
<feature type="transmembrane region" description="Helical" evidence="8">
    <location>
        <begin position="208"/>
        <end position="230"/>
    </location>
</feature>
<dbReference type="PROSITE" id="PS50922">
    <property type="entry name" value="TLC"/>
    <property type="match status" value="1"/>
</dbReference>
<dbReference type="Proteomes" id="UP001270362">
    <property type="component" value="Unassembled WGS sequence"/>
</dbReference>
<dbReference type="AlphaFoldDB" id="A0AAE0X6X0"/>
<dbReference type="InterPro" id="IPR006634">
    <property type="entry name" value="TLC-dom"/>
</dbReference>
<reference evidence="10" key="2">
    <citation type="submission" date="2023-06" db="EMBL/GenBank/DDBJ databases">
        <authorList>
            <consortium name="Lawrence Berkeley National Laboratory"/>
            <person name="Haridas S."/>
            <person name="Hensen N."/>
            <person name="Bonometti L."/>
            <person name="Westerberg I."/>
            <person name="Brannstrom I.O."/>
            <person name="Guillou S."/>
            <person name="Cros-Aarteil S."/>
            <person name="Calhoun S."/>
            <person name="Kuo A."/>
            <person name="Mondo S."/>
            <person name="Pangilinan J."/>
            <person name="Riley R."/>
            <person name="Labutti K."/>
            <person name="Andreopoulos B."/>
            <person name="Lipzen A."/>
            <person name="Chen C."/>
            <person name="Yanf M."/>
            <person name="Daum C."/>
            <person name="Ng V."/>
            <person name="Clum A."/>
            <person name="Steindorff A."/>
            <person name="Ohm R."/>
            <person name="Martin F."/>
            <person name="Silar P."/>
            <person name="Natvig D."/>
            <person name="Lalanne C."/>
            <person name="Gautier V."/>
            <person name="Ament-Velasquez S.L."/>
            <person name="Kruys A."/>
            <person name="Hutchinson M.I."/>
            <person name="Powell A.J."/>
            <person name="Barry K."/>
            <person name="Miller A.N."/>
            <person name="Grigoriev I.V."/>
            <person name="Debuchy R."/>
            <person name="Gladieux P."/>
            <person name="Thoren M.H."/>
            <person name="Johannesson H."/>
        </authorList>
    </citation>
    <scope>NUCLEOTIDE SEQUENCE</scope>
    <source>
        <strain evidence="10">CBS 314.62</strain>
    </source>
</reference>
<dbReference type="PANTHER" id="PTHR12560">
    <property type="entry name" value="LONGEVITY ASSURANCE FACTOR 1 LAG1"/>
    <property type="match status" value="1"/>
</dbReference>
<evidence type="ECO:0000256" key="2">
    <source>
        <dbReference type="ARBA" id="ARBA00009808"/>
    </source>
</evidence>
<comment type="similarity">
    <text evidence="2">Belongs to the sphingosine N-acyltransferase family.</text>
</comment>
<name>A0AAE0X6X0_9PEZI</name>
<feature type="compositionally biased region" description="Acidic residues" evidence="7">
    <location>
        <begin position="409"/>
        <end position="435"/>
    </location>
</feature>
<dbReference type="PANTHER" id="PTHR12560:SF0">
    <property type="entry name" value="LD18904P"/>
    <property type="match status" value="1"/>
</dbReference>
<feature type="region of interest" description="Disordered" evidence="7">
    <location>
        <begin position="406"/>
        <end position="435"/>
    </location>
</feature>